<dbReference type="OrthoDB" id="5282002at2759"/>
<name>A0A803JI04_XENTR</name>
<evidence type="ECO:0000256" key="1">
    <source>
        <dbReference type="ARBA" id="ARBA00022723"/>
    </source>
</evidence>
<evidence type="ECO:0000256" key="4">
    <source>
        <dbReference type="SAM" id="MobiDB-lite"/>
    </source>
</evidence>
<evidence type="ECO:0000313" key="9">
    <source>
        <dbReference type="RefSeq" id="XP_031754048.1"/>
    </source>
</evidence>
<evidence type="ECO:0000256" key="2">
    <source>
        <dbReference type="ARBA" id="ARBA00022771"/>
    </source>
</evidence>
<keyword evidence="3" id="KW-0862">Zinc</keyword>
<evidence type="ECO:0000313" key="8">
    <source>
        <dbReference type="RefSeq" id="XP_031754047.1"/>
    </source>
</evidence>
<evidence type="ECO:0000313" key="6">
    <source>
        <dbReference type="Ensembl" id="ENSXETP00000107520"/>
    </source>
</evidence>
<dbReference type="SUPFAM" id="SSF144232">
    <property type="entry name" value="HIT/MYND zinc finger-like"/>
    <property type="match status" value="1"/>
</dbReference>
<dbReference type="CTD" id="84225"/>
<dbReference type="InterPro" id="IPR002893">
    <property type="entry name" value="Znf_MYND"/>
</dbReference>
<dbReference type="RefSeq" id="XP_031754048.1">
    <property type="nucleotide sequence ID" value="XM_031898188.1"/>
</dbReference>
<dbReference type="GeneTree" id="ENSGT00390000000527"/>
<feature type="domain" description="MYND-type" evidence="5">
    <location>
        <begin position="221"/>
        <end position="260"/>
    </location>
</feature>
<dbReference type="InterPro" id="IPR046824">
    <property type="entry name" value="Mss51-like_C"/>
</dbReference>
<dbReference type="Pfam" id="PF20179">
    <property type="entry name" value="MSS51_C"/>
    <property type="match status" value="1"/>
</dbReference>
<feature type="compositionally biased region" description="Basic residues" evidence="4">
    <location>
        <begin position="606"/>
        <end position="621"/>
    </location>
</feature>
<accession>A0A803JI04</accession>
<feature type="region of interest" description="Disordered" evidence="4">
    <location>
        <begin position="591"/>
        <end position="621"/>
    </location>
</feature>
<dbReference type="KEGG" id="xtr:105945705"/>
<keyword evidence="1" id="KW-0479">Metal-binding</keyword>
<reference evidence="8 9" key="3">
    <citation type="submission" date="2025-04" db="UniProtKB">
        <authorList>
            <consortium name="RefSeq"/>
        </authorList>
    </citation>
    <scope>IDENTIFICATION</scope>
    <source>
        <strain evidence="8 9">Nigerian</strain>
        <tissue evidence="8 9">Liver and blood</tissue>
    </source>
</reference>
<dbReference type="GO" id="GO:0045892">
    <property type="term" value="P:negative regulation of DNA-templated transcription"/>
    <property type="evidence" value="ECO:0007669"/>
    <property type="project" value="InterPro"/>
</dbReference>
<gene>
    <name evidence="6 8 9 10" type="primary">zmynd15</name>
</gene>
<dbReference type="PROSITE" id="PS01360">
    <property type="entry name" value="ZF_MYND_1"/>
    <property type="match status" value="1"/>
</dbReference>
<dbReference type="PANTHER" id="PTHR47085:SF1">
    <property type="entry name" value="ZINC FINGER MYND DOMAIN-CONTAINING PROTEIN 15"/>
    <property type="match status" value="1"/>
</dbReference>
<keyword evidence="2" id="KW-0863">Zinc-finger</keyword>
<organism evidence="6">
    <name type="scientific">Xenopus tropicalis</name>
    <name type="common">Western clawed frog</name>
    <name type="synonym">Silurana tropicalis</name>
    <dbReference type="NCBI Taxonomy" id="8364"/>
    <lineage>
        <taxon>Eukaryota</taxon>
        <taxon>Metazoa</taxon>
        <taxon>Chordata</taxon>
        <taxon>Craniata</taxon>
        <taxon>Vertebrata</taxon>
        <taxon>Euteleostomi</taxon>
        <taxon>Amphibia</taxon>
        <taxon>Batrachia</taxon>
        <taxon>Anura</taxon>
        <taxon>Pipoidea</taxon>
        <taxon>Pipidae</taxon>
        <taxon>Xenopodinae</taxon>
        <taxon>Xenopus</taxon>
        <taxon>Silurana</taxon>
    </lineage>
</organism>
<dbReference type="GO" id="GO:0042826">
    <property type="term" value="F:histone deacetylase binding"/>
    <property type="evidence" value="ECO:0007669"/>
    <property type="project" value="InterPro"/>
</dbReference>
<dbReference type="GO" id="GO:0008270">
    <property type="term" value="F:zinc ion binding"/>
    <property type="evidence" value="ECO:0007669"/>
    <property type="project" value="UniProtKB-KW"/>
</dbReference>
<reference evidence="6" key="2">
    <citation type="submission" date="2021-03" db="UniProtKB">
        <authorList>
            <consortium name="Ensembl"/>
        </authorList>
    </citation>
    <scope>IDENTIFICATION</scope>
</reference>
<keyword evidence="7" id="KW-1185">Reference proteome</keyword>
<evidence type="ECO:0000259" key="5">
    <source>
        <dbReference type="PROSITE" id="PS01360"/>
    </source>
</evidence>
<dbReference type="InterPro" id="IPR042989">
    <property type="entry name" value="ZMY15"/>
</dbReference>
<sequence length="621" mass="71362">MEFSSGYQDPLLEFSEGLLRWSLRYLMDRGPRERLGLSAQESQLASLPYDNAVWLLHIIPNRDRPLRPVDPKQPIANAFYDDVTWRFHDLNNLTDLCVWDQGQMGDREADGLCRVHYLLMVADETGNLLGMDFVMAAGQEKQTDQQMLPLRLCELLCQCMEKPMAGGRPRRPKMVAVADANLHASLSRLLTSLGIHLQEALFQDWTLHTDFIFSSKMAQKCHVCKKRSFETPVKICGRCQAALYCSDRCRSSDSGHQSSCALMQECMEREEELANHPFQFSKEVTSPWFDKERFLSARQLTGGYWSSESIHHHARGLLLKRDGQEPEEERPEALMEDTDIMLRDYPTEGPKNILGTWKEYYEWRNLSLDNPIAALLSYPLTIYHVISSLLPQHFPALNFQKKQTLRIHIIAGRREFERILLFWELAVLMPHPTIELVFVGEELPPEEDGRSFILHRKGPQVQRSDLSGPAKGKDGRQIHVKVHAHQYHSLQAAKPDLILGFNPGFWLHDSWLSTLPRIQAQKVPAYFSECSQYSCGVDAQTVLMATGGDITPPTLNPFRSPLRIPGSDNCMPWYNNAFLFHLIHKETKQGRHPEAPRLVLADPQTCRKKKKQRQKQCKKRK</sequence>
<reference evidence="6" key="1">
    <citation type="journal article" date="2010" name="Science">
        <title>The genome of the Western clawed frog Xenopus tropicalis.</title>
        <authorList>
            <person name="Hellsten U."/>
            <person name="Harland R.M."/>
            <person name="Gilchrist M.J."/>
            <person name="Hendrix D."/>
            <person name="Jurka J."/>
            <person name="Kapitonov V."/>
            <person name="Ovcharenko I."/>
            <person name="Putnam N.H."/>
            <person name="Shu S."/>
            <person name="Taher L."/>
            <person name="Blitz I.L."/>
            <person name="Blumberg B."/>
            <person name="Dichmann D.S."/>
            <person name="Dubchak I."/>
            <person name="Amaya E."/>
            <person name="Detter J.C."/>
            <person name="Fletcher R."/>
            <person name="Gerhard D.S."/>
            <person name="Goodstein D."/>
            <person name="Graves T."/>
            <person name="Grigoriev I.V."/>
            <person name="Grimwood J."/>
            <person name="Kawashima T."/>
            <person name="Lindquist E."/>
            <person name="Lucas S.M."/>
            <person name="Mead P.E."/>
            <person name="Mitros T."/>
            <person name="Ogino H."/>
            <person name="Ohta Y."/>
            <person name="Poliakov A.V."/>
            <person name="Pollet N."/>
            <person name="Robert J."/>
            <person name="Salamov A."/>
            <person name="Sater A.K."/>
            <person name="Schmutz J."/>
            <person name="Terry A."/>
            <person name="Vize P.D."/>
            <person name="Warren W.C."/>
            <person name="Wells D."/>
            <person name="Wills A."/>
            <person name="Wilson R.K."/>
            <person name="Zimmerman L.B."/>
            <person name="Zorn A.M."/>
            <person name="Grainger R."/>
            <person name="Grammer T."/>
            <person name="Khokha M.K."/>
            <person name="Richardson P.M."/>
            <person name="Rokhsar D.S."/>
        </authorList>
    </citation>
    <scope>NUCLEOTIDE SEQUENCE [LARGE SCALE GENOMIC DNA]</scope>
    <source>
        <strain evidence="6">Nigerian</strain>
    </source>
</reference>
<protein>
    <submittedName>
        <fullName evidence="8 9">Zinc finger MYND domain-containing protein 15</fullName>
    </submittedName>
    <submittedName>
        <fullName evidence="6">Zinc finger, MYND-type containing 15</fullName>
    </submittedName>
</protein>
<dbReference type="Xenbase" id="XB-GENE-6458566">
    <property type="gene designation" value="zmynd15"/>
</dbReference>
<dbReference type="GeneID" id="105945705"/>
<proteinExistence type="predicted"/>
<dbReference type="PANTHER" id="PTHR47085">
    <property type="entry name" value="ZINC FINGER MYND DOMAIN-CONTAINING PROTEIN 15"/>
    <property type="match status" value="1"/>
</dbReference>
<dbReference type="RefSeq" id="XP_031754047.1">
    <property type="nucleotide sequence ID" value="XM_031898187.1"/>
</dbReference>
<dbReference type="AGR" id="Xenbase:XB-GENE-6458566"/>
<dbReference type="Proteomes" id="UP000008143">
    <property type="component" value="Chromosome 3"/>
</dbReference>
<dbReference type="AlphaFoldDB" id="A0A803JI04"/>
<evidence type="ECO:0000313" key="7">
    <source>
        <dbReference type="Proteomes" id="UP000008143"/>
    </source>
</evidence>
<evidence type="ECO:0000313" key="10">
    <source>
        <dbReference type="Xenbase" id="XB-GENE-6458566"/>
    </source>
</evidence>
<dbReference type="Ensembl" id="ENSXETT00000116912">
    <property type="protein sequence ID" value="ENSXETP00000107520"/>
    <property type="gene ID" value="ENSXETG00000047001"/>
</dbReference>
<dbReference type="Gene3D" id="6.10.140.2220">
    <property type="match status" value="1"/>
</dbReference>
<dbReference type="OMA" id="FTECSAY"/>
<evidence type="ECO:0000256" key="3">
    <source>
        <dbReference type="ARBA" id="ARBA00022833"/>
    </source>
</evidence>